<organism evidence="2 3">
    <name type="scientific">Populus alba x Populus x berolinensis</name>
    <dbReference type="NCBI Taxonomy" id="444605"/>
    <lineage>
        <taxon>Eukaryota</taxon>
        <taxon>Viridiplantae</taxon>
        <taxon>Streptophyta</taxon>
        <taxon>Embryophyta</taxon>
        <taxon>Tracheophyta</taxon>
        <taxon>Spermatophyta</taxon>
        <taxon>Magnoliopsida</taxon>
        <taxon>eudicotyledons</taxon>
        <taxon>Gunneridae</taxon>
        <taxon>Pentapetalae</taxon>
        <taxon>rosids</taxon>
        <taxon>fabids</taxon>
        <taxon>Malpighiales</taxon>
        <taxon>Salicaceae</taxon>
        <taxon>Saliceae</taxon>
        <taxon>Populus</taxon>
    </lineage>
</organism>
<name>A0AAD6R4Y2_9ROSI</name>
<proteinExistence type="predicted"/>
<dbReference type="EMBL" id="JAQIZT010000004">
    <property type="protein sequence ID" value="KAJ7002237.1"/>
    <property type="molecule type" value="Genomic_DNA"/>
</dbReference>
<feature type="compositionally biased region" description="Basic residues" evidence="1">
    <location>
        <begin position="27"/>
        <end position="36"/>
    </location>
</feature>
<reference evidence="2 3" key="1">
    <citation type="journal article" date="2023" name="Mol. Ecol. Resour.">
        <title>Chromosome-level genome assembly of a triploid poplar Populus alba 'Berolinensis'.</title>
        <authorList>
            <person name="Chen S."/>
            <person name="Yu Y."/>
            <person name="Wang X."/>
            <person name="Wang S."/>
            <person name="Zhang T."/>
            <person name="Zhou Y."/>
            <person name="He R."/>
            <person name="Meng N."/>
            <person name="Wang Y."/>
            <person name="Liu W."/>
            <person name="Liu Z."/>
            <person name="Liu J."/>
            <person name="Guo Q."/>
            <person name="Huang H."/>
            <person name="Sederoff R.R."/>
            <person name="Wang G."/>
            <person name="Qu G."/>
            <person name="Chen S."/>
        </authorList>
    </citation>
    <scope>NUCLEOTIDE SEQUENCE [LARGE SCALE GENOMIC DNA]</scope>
    <source>
        <strain evidence="2">SC-2020</strain>
    </source>
</reference>
<evidence type="ECO:0000256" key="1">
    <source>
        <dbReference type="SAM" id="MobiDB-lite"/>
    </source>
</evidence>
<comment type="caution">
    <text evidence="2">The sequence shown here is derived from an EMBL/GenBank/DDBJ whole genome shotgun (WGS) entry which is preliminary data.</text>
</comment>
<evidence type="ECO:0000313" key="3">
    <source>
        <dbReference type="Proteomes" id="UP001164929"/>
    </source>
</evidence>
<dbReference type="AlphaFoldDB" id="A0AAD6R4Y2"/>
<accession>A0AAD6R4Y2</accession>
<keyword evidence="3" id="KW-1185">Reference proteome</keyword>
<protein>
    <submittedName>
        <fullName evidence="2">Uncharacterized protein</fullName>
    </submittedName>
</protein>
<feature type="region of interest" description="Disordered" evidence="1">
    <location>
        <begin position="1"/>
        <end position="36"/>
    </location>
</feature>
<gene>
    <name evidence="2" type="ORF">NC653_012329</name>
</gene>
<sequence>MLSCQDQLLGRGKKWHSGKSMVASSNNHKRITSGRRNRVQENASMGSFPVNLLCG</sequence>
<dbReference type="Proteomes" id="UP001164929">
    <property type="component" value="Chromosome 4"/>
</dbReference>
<evidence type="ECO:0000313" key="2">
    <source>
        <dbReference type="EMBL" id="KAJ7002237.1"/>
    </source>
</evidence>